<evidence type="ECO:0000313" key="1">
    <source>
        <dbReference type="EMBL" id="SMC51774.1"/>
    </source>
</evidence>
<organism evidence="1 2">
    <name type="scientific">Fulvimarina manganoxydans</name>
    <dbReference type="NCBI Taxonomy" id="937218"/>
    <lineage>
        <taxon>Bacteria</taxon>
        <taxon>Pseudomonadati</taxon>
        <taxon>Pseudomonadota</taxon>
        <taxon>Alphaproteobacteria</taxon>
        <taxon>Hyphomicrobiales</taxon>
        <taxon>Aurantimonadaceae</taxon>
        <taxon>Fulvimarina</taxon>
    </lineage>
</organism>
<dbReference type="AlphaFoldDB" id="A0A1W1ZTQ9"/>
<gene>
    <name evidence="1" type="ORF">SAMN06297251_103126</name>
</gene>
<name>A0A1W1ZTQ9_9HYPH</name>
<reference evidence="1 2" key="1">
    <citation type="submission" date="2017-04" db="EMBL/GenBank/DDBJ databases">
        <authorList>
            <person name="Afonso C.L."/>
            <person name="Miller P.J."/>
            <person name="Scott M.A."/>
            <person name="Spackman E."/>
            <person name="Goraichik I."/>
            <person name="Dimitrov K.M."/>
            <person name="Suarez D.L."/>
            <person name="Swayne D.E."/>
        </authorList>
    </citation>
    <scope>NUCLEOTIDE SEQUENCE [LARGE SCALE GENOMIC DNA]</scope>
    <source>
        <strain evidence="1 2">CGMCC 1.10972</strain>
    </source>
</reference>
<dbReference type="Proteomes" id="UP000192656">
    <property type="component" value="Unassembled WGS sequence"/>
</dbReference>
<accession>A0A1W1ZTQ9</accession>
<keyword evidence="2" id="KW-1185">Reference proteome</keyword>
<protein>
    <submittedName>
        <fullName evidence="1">Uncharacterized protein</fullName>
    </submittedName>
</protein>
<proteinExistence type="predicted"/>
<sequence length="75" mass="8341">MGLRQIRRINFILHLISVNEKGSCIEHGEISKDCYGREELSIYIVNPGGDGELSKREHSQLVLATGCEKVDDAQA</sequence>
<evidence type="ECO:0000313" key="2">
    <source>
        <dbReference type="Proteomes" id="UP000192656"/>
    </source>
</evidence>
<dbReference type="EMBL" id="FWXR01000003">
    <property type="protein sequence ID" value="SMC51774.1"/>
    <property type="molecule type" value="Genomic_DNA"/>
</dbReference>